<evidence type="ECO:0000259" key="4">
    <source>
        <dbReference type="Pfam" id="PF00361"/>
    </source>
</evidence>
<feature type="transmembrane region" description="Helical" evidence="3">
    <location>
        <begin position="27"/>
        <end position="47"/>
    </location>
</feature>
<keyword evidence="3" id="KW-0472">Membrane</keyword>
<accession>A0A2N3PPQ7</accession>
<keyword evidence="6" id="KW-1185">Reference proteome</keyword>
<dbReference type="NCBIfam" id="NF005097">
    <property type="entry name" value="PRK06525.1"/>
    <property type="match status" value="1"/>
</dbReference>
<evidence type="ECO:0000313" key="6">
    <source>
        <dbReference type="Proteomes" id="UP000233293"/>
    </source>
</evidence>
<comment type="subcellular location">
    <subcellularLocation>
        <location evidence="1">Endomembrane system</location>
        <topology evidence="1">Multi-pass membrane protein</topology>
    </subcellularLocation>
    <subcellularLocation>
        <location evidence="2">Membrane</location>
        <topology evidence="2">Multi-pass membrane protein</topology>
    </subcellularLocation>
</comment>
<dbReference type="PANTHER" id="PTHR43373:SF1">
    <property type="entry name" value="NA(+)_H(+) ANTIPORTER SUBUNIT A"/>
    <property type="match status" value="1"/>
</dbReference>
<sequence>MITLALAIVLLPFLGAAAIGLAPHRAGKWLCQIFAAATLALMLDLVARFVAADHAGASASLIALGHAEIFGLAVDSVSVLIALAVVAIGLLVVVYSAAYLNAGNREHPDTGRKRYYAFLLLFIGAMSGLVFSSTITGQLAFFEITGACSWALIGYYESPKALRSAAKALIITHIASLGLYVAAALLFVDTGTFALSAIAQLTPAHKAAVLLTILVAAWGKSAQLPMHMWLPDAMEAPTPVSAYLHAASMVKVGVYIFARGLMAADGVPHIVGWVGATMAIITLIYGFIMYLPQVDMKRLLAYSTITQLSYIFLGLSLSVFGSDLAFKGAIAHIFNHAFAKTLFFLVAGTLSYTAGTRMLPSLRGVLTKMPILGVSFVVAALAITGVPPFSGFFSKFAIFGGGFAVSQQNLLLLPMVVIALAESVGCFAWFLKWMGYTVPGKPSDAVAAASPLPAGMTFVLSVLVVMAVCSSFIAASWLG</sequence>
<feature type="transmembrane region" description="Helical" evidence="3">
    <location>
        <begin position="299"/>
        <end position="321"/>
    </location>
</feature>
<feature type="transmembrane region" description="Helical" evidence="3">
    <location>
        <begin position="114"/>
        <end position="133"/>
    </location>
</feature>
<proteinExistence type="predicted"/>
<dbReference type="PRINTS" id="PR01434">
    <property type="entry name" value="NADHDHGNASE5"/>
</dbReference>
<feature type="transmembrane region" description="Helical" evidence="3">
    <location>
        <begin position="452"/>
        <end position="478"/>
    </location>
</feature>
<feature type="transmembrane region" description="Helical" evidence="3">
    <location>
        <begin position="168"/>
        <end position="188"/>
    </location>
</feature>
<feature type="transmembrane region" description="Helical" evidence="3">
    <location>
        <begin position="410"/>
        <end position="431"/>
    </location>
</feature>
<reference evidence="6" key="1">
    <citation type="submission" date="2017-12" db="EMBL/GenBank/DDBJ databases">
        <title>Draft genome sequence of Telmatospirillum siberiense 26-4b1T, an acidotolerant peatland alphaproteobacterium potentially involved in sulfur cycling.</title>
        <authorList>
            <person name="Hausmann B."/>
            <person name="Pjevac P."/>
            <person name="Schreck K."/>
            <person name="Herbold C.W."/>
            <person name="Daims H."/>
            <person name="Wagner M."/>
            <person name="Pester M."/>
            <person name="Loy A."/>
        </authorList>
    </citation>
    <scope>NUCLEOTIDE SEQUENCE [LARGE SCALE GENOMIC DNA]</scope>
    <source>
        <strain evidence="6">26-4b1</strain>
    </source>
</reference>
<name>A0A2N3PPQ7_9PROT</name>
<feature type="domain" description="NADH:quinone oxidoreductase/Mrp antiporter transmembrane" evidence="4">
    <location>
        <begin position="141"/>
        <end position="416"/>
    </location>
</feature>
<evidence type="ECO:0000256" key="1">
    <source>
        <dbReference type="ARBA" id="ARBA00004127"/>
    </source>
</evidence>
<feature type="transmembrane region" description="Helical" evidence="3">
    <location>
        <begin position="270"/>
        <end position="292"/>
    </location>
</feature>
<feature type="transmembrane region" description="Helical" evidence="3">
    <location>
        <begin position="341"/>
        <end position="359"/>
    </location>
</feature>
<dbReference type="GO" id="GO:0016020">
    <property type="term" value="C:membrane"/>
    <property type="evidence" value="ECO:0007669"/>
    <property type="project" value="UniProtKB-SubCell"/>
</dbReference>
<feature type="transmembrane region" description="Helical" evidence="3">
    <location>
        <begin position="240"/>
        <end position="258"/>
    </location>
</feature>
<evidence type="ECO:0000313" key="5">
    <source>
        <dbReference type="EMBL" id="PKU22391.1"/>
    </source>
</evidence>
<gene>
    <name evidence="5" type="ORF">CWS72_22070</name>
</gene>
<dbReference type="EMBL" id="PIUM01000033">
    <property type="protein sequence ID" value="PKU22391.1"/>
    <property type="molecule type" value="Genomic_DNA"/>
</dbReference>
<keyword evidence="3" id="KW-1133">Transmembrane helix</keyword>
<dbReference type="InterPro" id="IPR001750">
    <property type="entry name" value="ND/Mrp_TM"/>
</dbReference>
<evidence type="ECO:0000256" key="2">
    <source>
        <dbReference type="RuleBase" id="RU000320"/>
    </source>
</evidence>
<feature type="transmembrane region" description="Helical" evidence="3">
    <location>
        <begin position="371"/>
        <end position="390"/>
    </location>
</feature>
<keyword evidence="2 3" id="KW-0812">Transmembrane</keyword>
<dbReference type="InterPro" id="IPR050616">
    <property type="entry name" value="CPA3_Na-H_Antiporter_A"/>
</dbReference>
<evidence type="ECO:0000256" key="3">
    <source>
        <dbReference type="SAM" id="Phobius"/>
    </source>
</evidence>
<dbReference type="PANTHER" id="PTHR43373">
    <property type="entry name" value="NA(+)/H(+) ANTIPORTER SUBUNIT"/>
    <property type="match status" value="1"/>
</dbReference>
<organism evidence="5 6">
    <name type="scientific">Telmatospirillum siberiense</name>
    <dbReference type="NCBI Taxonomy" id="382514"/>
    <lineage>
        <taxon>Bacteria</taxon>
        <taxon>Pseudomonadati</taxon>
        <taxon>Pseudomonadota</taxon>
        <taxon>Alphaproteobacteria</taxon>
        <taxon>Rhodospirillales</taxon>
        <taxon>Rhodospirillaceae</taxon>
        <taxon>Telmatospirillum</taxon>
    </lineage>
</organism>
<dbReference type="AlphaFoldDB" id="A0A2N3PPQ7"/>
<dbReference type="Pfam" id="PF00361">
    <property type="entry name" value="Proton_antipo_M"/>
    <property type="match status" value="1"/>
</dbReference>
<comment type="caution">
    <text evidence="5">The sequence shown here is derived from an EMBL/GenBank/DDBJ whole genome shotgun (WGS) entry which is preliminary data.</text>
</comment>
<feature type="transmembrane region" description="Helical" evidence="3">
    <location>
        <begin position="80"/>
        <end position="102"/>
    </location>
</feature>
<dbReference type="GO" id="GO:0012505">
    <property type="term" value="C:endomembrane system"/>
    <property type="evidence" value="ECO:0007669"/>
    <property type="project" value="UniProtKB-SubCell"/>
</dbReference>
<dbReference type="OrthoDB" id="9811798at2"/>
<dbReference type="Proteomes" id="UP000233293">
    <property type="component" value="Unassembled WGS sequence"/>
</dbReference>
<protein>
    <submittedName>
        <fullName evidence="5">Hydrogenase 4 subunit D</fullName>
    </submittedName>
</protein>